<keyword evidence="2" id="KW-0812">Transmembrane</keyword>
<dbReference type="EMBL" id="QGKY02001925">
    <property type="protein sequence ID" value="KAF2545356.1"/>
    <property type="molecule type" value="Genomic_DNA"/>
</dbReference>
<protein>
    <submittedName>
        <fullName evidence="3">Uncharacterized protein</fullName>
    </submittedName>
</protein>
<keyword evidence="2" id="KW-1133">Transmembrane helix</keyword>
<name>A0A8S9GM11_BRACR</name>
<keyword evidence="2" id="KW-0472">Membrane</keyword>
<accession>A0A8S9GM11</accession>
<sequence length="130" mass="14303">MRLRLGERTKHKVGKFSSSSNNLQDGSSLLKLAVVIYLFNQAVVIFATIIYLYQIGALASFIPWLSQGMHIAVVPSPRAHQPAGRGDNAVPGGNYISDDSFRLHNFLSTRMSKHKNGKVPAIICTFANVF</sequence>
<feature type="transmembrane region" description="Helical" evidence="2">
    <location>
        <begin position="29"/>
        <end position="53"/>
    </location>
</feature>
<evidence type="ECO:0000313" key="3">
    <source>
        <dbReference type="EMBL" id="KAF2545356.1"/>
    </source>
</evidence>
<evidence type="ECO:0000256" key="1">
    <source>
        <dbReference type="SAM" id="MobiDB-lite"/>
    </source>
</evidence>
<dbReference type="AlphaFoldDB" id="A0A8S9GM11"/>
<gene>
    <name evidence="3" type="ORF">F2Q70_00020074</name>
</gene>
<comment type="caution">
    <text evidence="3">The sequence shown here is derived from an EMBL/GenBank/DDBJ whole genome shotgun (WGS) entry which is preliminary data.</text>
</comment>
<organism evidence="3">
    <name type="scientific">Brassica cretica</name>
    <name type="common">Mustard</name>
    <dbReference type="NCBI Taxonomy" id="69181"/>
    <lineage>
        <taxon>Eukaryota</taxon>
        <taxon>Viridiplantae</taxon>
        <taxon>Streptophyta</taxon>
        <taxon>Embryophyta</taxon>
        <taxon>Tracheophyta</taxon>
        <taxon>Spermatophyta</taxon>
        <taxon>Magnoliopsida</taxon>
        <taxon>eudicotyledons</taxon>
        <taxon>Gunneridae</taxon>
        <taxon>Pentapetalae</taxon>
        <taxon>rosids</taxon>
        <taxon>malvids</taxon>
        <taxon>Brassicales</taxon>
        <taxon>Brassicaceae</taxon>
        <taxon>Brassiceae</taxon>
        <taxon>Brassica</taxon>
    </lineage>
</organism>
<proteinExistence type="predicted"/>
<dbReference type="PANTHER" id="PTHR36787">
    <property type="entry name" value="TRANSMEMBRANE PROTEIN"/>
    <property type="match status" value="1"/>
</dbReference>
<reference evidence="3" key="1">
    <citation type="submission" date="2019-12" db="EMBL/GenBank/DDBJ databases">
        <title>Genome sequencing and annotation of Brassica cretica.</title>
        <authorList>
            <person name="Studholme D.J."/>
            <person name="Sarris P.F."/>
        </authorList>
    </citation>
    <scope>NUCLEOTIDE SEQUENCE</scope>
    <source>
        <strain evidence="3">PFS-102/07</strain>
        <tissue evidence="3">Leaf</tissue>
    </source>
</reference>
<feature type="region of interest" description="Disordered" evidence="1">
    <location>
        <begin position="1"/>
        <end position="20"/>
    </location>
</feature>
<evidence type="ECO:0000256" key="2">
    <source>
        <dbReference type="SAM" id="Phobius"/>
    </source>
</evidence>